<dbReference type="Proteomes" id="UP000194131">
    <property type="component" value="Unassembled WGS sequence"/>
</dbReference>
<organism evidence="1 2">
    <name type="scientific">Bacillus mycoides</name>
    <dbReference type="NCBI Taxonomy" id="1405"/>
    <lineage>
        <taxon>Bacteria</taxon>
        <taxon>Bacillati</taxon>
        <taxon>Bacillota</taxon>
        <taxon>Bacilli</taxon>
        <taxon>Bacillales</taxon>
        <taxon>Bacillaceae</taxon>
        <taxon>Bacillus</taxon>
        <taxon>Bacillus cereus group</taxon>
    </lineage>
</organism>
<evidence type="ECO:0000313" key="1">
    <source>
        <dbReference type="EMBL" id="OSX90288.1"/>
    </source>
</evidence>
<accession>A0AAP7W4V4</accession>
<gene>
    <name evidence="1" type="ORF">S3E15_01853</name>
</gene>
<proteinExistence type="predicted"/>
<dbReference type="AlphaFoldDB" id="A0AAP7W4V4"/>
<name>A0AAP7W4V4_BACMY</name>
<protein>
    <submittedName>
        <fullName evidence="1">Uncharacterized protein</fullName>
    </submittedName>
</protein>
<reference evidence="1 2" key="1">
    <citation type="submission" date="2016-12" db="EMBL/GenBank/DDBJ databases">
        <title>Genome Sequences of Twelve Sporeforming Bacillus Species Isolated from Foods.</title>
        <authorList>
            <person name="De Jong A."/>
            <person name="Holsappel S."/>
            <person name="Kuipers O.P."/>
        </authorList>
    </citation>
    <scope>NUCLEOTIDE SEQUENCE [LARGE SCALE GENOMIC DNA]</scope>
    <source>
        <strain evidence="1 2">S3E15</strain>
    </source>
</reference>
<sequence length="37" mass="4398">MRAFYAQIIQMKEGLHYNGTIMDKELYNVDNYSIITI</sequence>
<evidence type="ECO:0000313" key="2">
    <source>
        <dbReference type="Proteomes" id="UP000194131"/>
    </source>
</evidence>
<dbReference type="EMBL" id="MRWU01000019">
    <property type="protein sequence ID" value="OSX90288.1"/>
    <property type="molecule type" value="Genomic_DNA"/>
</dbReference>
<comment type="caution">
    <text evidence="1">The sequence shown here is derived from an EMBL/GenBank/DDBJ whole genome shotgun (WGS) entry which is preliminary data.</text>
</comment>